<dbReference type="GO" id="GO:0008800">
    <property type="term" value="F:beta-lactamase activity"/>
    <property type="evidence" value="ECO:0007669"/>
    <property type="project" value="UniProtKB-UniRule"/>
</dbReference>
<evidence type="ECO:0000256" key="4">
    <source>
        <dbReference type="ARBA" id="ARBA00022801"/>
    </source>
</evidence>
<evidence type="ECO:0000313" key="9">
    <source>
        <dbReference type="EMBL" id="NGM24275.1"/>
    </source>
</evidence>
<keyword evidence="7" id="KW-0732">Signal</keyword>
<protein>
    <recommendedName>
        <fullName evidence="3 6">Beta-lactamase</fullName>
        <ecNumber evidence="3 6">3.5.2.6</ecNumber>
    </recommendedName>
</protein>
<dbReference type="GO" id="GO:0017001">
    <property type="term" value="P:antibiotic catabolic process"/>
    <property type="evidence" value="ECO:0007669"/>
    <property type="project" value="InterPro"/>
</dbReference>
<proteinExistence type="inferred from homology"/>
<feature type="chain" id="PRO_5026810804" description="Beta-lactamase" evidence="7">
    <location>
        <begin position="29"/>
        <end position="392"/>
    </location>
</feature>
<dbReference type="InterPro" id="IPR050491">
    <property type="entry name" value="AmpC-like"/>
</dbReference>
<dbReference type="Gene3D" id="3.40.710.10">
    <property type="entry name" value="DD-peptidase/beta-lactamase superfamily"/>
    <property type="match status" value="1"/>
</dbReference>
<evidence type="ECO:0000313" key="10">
    <source>
        <dbReference type="Proteomes" id="UP000475385"/>
    </source>
</evidence>
<sequence>MTRPFAPTRRAVAAGLLATAALPRASLAAPPPDLEAQVAAAARGFMDRTGAPGLAIGLVGPWGRHVAFFGMADPAQGAAAGAAVGPDTLFELGSLSKLVTAALAAVAVGEGAMRWEDAPGRHVPEVRGPGTDRLTLLHLATHCTGGMPLQFPAAVRSWEDAAAWYRAWTPPAPPGTVRAYANPSIGLLGVVAARALGGAFPTLARDRVLRPLGLESSFHEVPAARRAAYAQGHMRDGRPIRLAPGPLDLEAYGLRATAPDLLRLVEAQMGLISPPVPLRAALDALPVGRYRSGALTQGAIWEWYPAPASPQAVAAGSADGMVLGPNPAEALSPPIAPPPGAFVNKTGATNGFGGYAAYAAGRGLGLVILANRNHPTPERLKLAFELRAIIGA</sequence>
<reference evidence="9 10" key="1">
    <citation type="submission" date="2020-02" db="EMBL/GenBank/DDBJ databases">
        <authorList>
            <person name="Kim H.M."/>
            <person name="Jeon C.O."/>
        </authorList>
    </citation>
    <scope>NUCLEOTIDE SEQUENCE [LARGE SCALE GENOMIC DNA]</scope>
    <source>
        <strain evidence="9 10">PeD5</strain>
    </source>
</reference>
<evidence type="ECO:0000256" key="6">
    <source>
        <dbReference type="RuleBase" id="RU361140"/>
    </source>
</evidence>
<dbReference type="GO" id="GO:0030288">
    <property type="term" value="C:outer membrane-bounded periplasmic space"/>
    <property type="evidence" value="ECO:0007669"/>
    <property type="project" value="InterPro"/>
</dbReference>
<comment type="catalytic activity">
    <reaction evidence="1 6">
        <text>a beta-lactam + H2O = a substituted beta-amino acid</text>
        <dbReference type="Rhea" id="RHEA:20401"/>
        <dbReference type="ChEBI" id="CHEBI:15377"/>
        <dbReference type="ChEBI" id="CHEBI:35627"/>
        <dbReference type="ChEBI" id="CHEBI:140347"/>
        <dbReference type="EC" id="3.5.2.6"/>
    </reaction>
</comment>
<comment type="similarity">
    <text evidence="2 6">Belongs to the class-C beta-lactamase family.</text>
</comment>
<dbReference type="Proteomes" id="UP000475385">
    <property type="component" value="Unassembled WGS sequence"/>
</dbReference>
<evidence type="ECO:0000259" key="8">
    <source>
        <dbReference type="Pfam" id="PF00144"/>
    </source>
</evidence>
<dbReference type="RefSeq" id="WP_164698184.1">
    <property type="nucleotide sequence ID" value="NZ_JAAIKB010000029.1"/>
</dbReference>
<dbReference type="GO" id="GO:0046677">
    <property type="term" value="P:response to antibiotic"/>
    <property type="evidence" value="ECO:0007669"/>
    <property type="project" value="UniProtKB-UniRule"/>
</dbReference>
<gene>
    <name evidence="9" type="ORF">G3576_30070</name>
</gene>
<evidence type="ECO:0000256" key="7">
    <source>
        <dbReference type="SAM" id="SignalP"/>
    </source>
</evidence>
<reference evidence="9 10" key="2">
    <citation type="submission" date="2020-03" db="EMBL/GenBank/DDBJ databases">
        <title>Roseomonas stagni sp. nov., isolated from pond water in Japan.</title>
        <authorList>
            <person name="Furuhata K."/>
            <person name="Miyamoto H."/>
            <person name="Goto K."/>
        </authorList>
    </citation>
    <scope>NUCLEOTIDE SEQUENCE [LARGE SCALE GENOMIC DNA]</scope>
    <source>
        <strain evidence="9 10">PeD5</strain>
    </source>
</reference>
<dbReference type="InterPro" id="IPR012338">
    <property type="entry name" value="Beta-lactam/transpept-like"/>
</dbReference>
<feature type="signal peptide" evidence="7">
    <location>
        <begin position="1"/>
        <end position="28"/>
    </location>
</feature>
<dbReference type="PROSITE" id="PS00336">
    <property type="entry name" value="BETA_LACTAMASE_C"/>
    <property type="match status" value="1"/>
</dbReference>
<dbReference type="PANTHER" id="PTHR46825">
    <property type="entry name" value="D-ALANYL-D-ALANINE-CARBOXYPEPTIDASE/ENDOPEPTIDASE AMPH"/>
    <property type="match status" value="1"/>
</dbReference>
<dbReference type="Pfam" id="PF00144">
    <property type="entry name" value="Beta-lactamase"/>
    <property type="match status" value="1"/>
</dbReference>
<keyword evidence="10" id="KW-1185">Reference proteome</keyword>
<dbReference type="InterPro" id="IPR001466">
    <property type="entry name" value="Beta-lactam-related"/>
</dbReference>
<dbReference type="EMBL" id="JAAIKB010000029">
    <property type="protein sequence ID" value="NGM24275.1"/>
    <property type="molecule type" value="Genomic_DNA"/>
</dbReference>
<evidence type="ECO:0000256" key="2">
    <source>
        <dbReference type="ARBA" id="ARBA00007840"/>
    </source>
</evidence>
<name>A0A6M1LUV5_9PROT</name>
<dbReference type="AlphaFoldDB" id="A0A6M1LUV5"/>
<organism evidence="9 10">
    <name type="scientific">Falsiroseomonas algicola</name>
    <dbReference type="NCBI Taxonomy" id="2716930"/>
    <lineage>
        <taxon>Bacteria</taxon>
        <taxon>Pseudomonadati</taxon>
        <taxon>Pseudomonadota</taxon>
        <taxon>Alphaproteobacteria</taxon>
        <taxon>Acetobacterales</taxon>
        <taxon>Roseomonadaceae</taxon>
        <taxon>Falsiroseomonas</taxon>
    </lineage>
</organism>
<evidence type="ECO:0000256" key="5">
    <source>
        <dbReference type="ARBA" id="ARBA00023251"/>
    </source>
</evidence>
<dbReference type="PANTHER" id="PTHR46825:SF8">
    <property type="entry name" value="BETA-LACTAMASE-RELATED"/>
    <property type="match status" value="1"/>
</dbReference>
<feature type="domain" description="Beta-lactamase-related" evidence="8">
    <location>
        <begin position="39"/>
        <end position="383"/>
    </location>
</feature>
<comment type="caution">
    <text evidence="9">The sequence shown here is derived from an EMBL/GenBank/DDBJ whole genome shotgun (WGS) entry which is preliminary data.</text>
</comment>
<evidence type="ECO:0000256" key="3">
    <source>
        <dbReference type="ARBA" id="ARBA00012865"/>
    </source>
</evidence>
<evidence type="ECO:0000256" key="1">
    <source>
        <dbReference type="ARBA" id="ARBA00001526"/>
    </source>
</evidence>
<keyword evidence="4 6" id="KW-0378">Hydrolase</keyword>
<accession>A0A6M1LUV5</accession>
<keyword evidence="5 6" id="KW-0046">Antibiotic resistance</keyword>
<dbReference type="SUPFAM" id="SSF56601">
    <property type="entry name" value="beta-lactamase/transpeptidase-like"/>
    <property type="match status" value="1"/>
</dbReference>
<dbReference type="EC" id="3.5.2.6" evidence="3 6"/>
<dbReference type="InterPro" id="IPR001586">
    <property type="entry name" value="Beta-lactam_class-C_AS"/>
</dbReference>